<keyword evidence="2" id="KW-1185">Reference proteome</keyword>
<proteinExistence type="predicted"/>
<evidence type="ECO:0000313" key="2">
    <source>
        <dbReference type="Proteomes" id="UP000494115"/>
    </source>
</evidence>
<reference evidence="1 2" key="1">
    <citation type="submission" date="2020-04" db="EMBL/GenBank/DDBJ databases">
        <authorList>
            <person name="De Canck E."/>
        </authorList>
    </citation>
    <scope>NUCLEOTIDE SEQUENCE [LARGE SCALE GENOMIC DNA]</scope>
    <source>
        <strain evidence="1 2">LMG 28138</strain>
    </source>
</reference>
<dbReference type="RefSeq" id="WP_175107614.1">
    <property type="nucleotide sequence ID" value="NZ_CADIKM010000042.1"/>
</dbReference>
<dbReference type="EMBL" id="CADIKM010000042">
    <property type="protein sequence ID" value="CAB3801477.1"/>
    <property type="molecule type" value="Genomic_DNA"/>
</dbReference>
<protein>
    <submittedName>
        <fullName evidence="1">Uncharacterized protein</fullName>
    </submittedName>
</protein>
<evidence type="ECO:0000313" key="1">
    <source>
        <dbReference type="EMBL" id="CAB3801477.1"/>
    </source>
</evidence>
<name>A0A6S7C4Z9_9BURK</name>
<accession>A0A6S7C4Z9</accession>
<dbReference type="AlphaFoldDB" id="A0A6S7C4Z9"/>
<gene>
    <name evidence="1" type="ORF">LMG28138_05024</name>
</gene>
<dbReference type="Proteomes" id="UP000494115">
    <property type="component" value="Unassembled WGS sequence"/>
</dbReference>
<organism evidence="1 2">
    <name type="scientific">Pararobbsia alpina</name>
    <dbReference type="NCBI Taxonomy" id="621374"/>
    <lineage>
        <taxon>Bacteria</taxon>
        <taxon>Pseudomonadati</taxon>
        <taxon>Pseudomonadota</taxon>
        <taxon>Betaproteobacteria</taxon>
        <taxon>Burkholderiales</taxon>
        <taxon>Burkholderiaceae</taxon>
        <taxon>Pararobbsia</taxon>
    </lineage>
</organism>
<sequence>MLSPREFATMMLVKDALDQLKLDRTELNMLLEHQLVTLEGLASGSKRPQLPPDGDLLLQAVALLH</sequence>